<name>A0A373FRA3_COMTE</name>
<dbReference type="OrthoDB" id="8973724at2"/>
<sequence length="423" mass="45745">MQVELYTGDIPSVFERFSDLVGAQHWKKRVDLLKADIRGNKLLREHLLQENEFAFGLQAASELTKKYGGLPVHQMDISPLYPCMAFAAQILSIAESSAGPQRAQLVRRVHGALKNPDDLRGMRLELTAATHFLRRGLEVQWPEVTGGGTMDLLIPALGPQGLEIECKSISDDKGRKIPKRDALDFCALVAPKLDALGKGLKVGVAAVLTLDGRMPGNFLERRKLAESLVRHVLSGVSNCQLDGANLRIHEFDPLLLGDVGDDGRPVISRDQVDTITGTTNRQALIVGRKSGGAIVLVLQSAQDDSLLTYTFDTLSRSANRQLSGQRAGMFLVGLDGLEAESLLDLAQQDGAGDQPPTALRVRVSEFLASHGRDHVIGVGFISKGGLRPAAGGVTDSGGSAYVFPKRESPFWHDDFAGLFAERA</sequence>
<reference evidence="1 2" key="1">
    <citation type="submission" date="2018-08" db="EMBL/GenBank/DDBJ databases">
        <title>Comamonas testosteroni strain SWCO2.</title>
        <authorList>
            <person name="Jiang N."/>
            <person name="Zhang X.Z."/>
        </authorList>
    </citation>
    <scope>NUCLEOTIDE SEQUENCE [LARGE SCALE GENOMIC DNA]</scope>
    <source>
        <strain evidence="1 2">SWCO2</strain>
    </source>
</reference>
<protein>
    <submittedName>
        <fullName evidence="1">Uncharacterized protein</fullName>
    </submittedName>
</protein>
<proteinExistence type="predicted"/>
<dbReference type="AlphaFoldDB" id="A0A373FRA3"/>
<keyword evidence="2" id="KW-1185">Reference proteome</keyword>
<comment type="caution">
    <text evidence="1">The sequence shown here is derived from an EMBL/GenBank/DDBJ whole genome shotgun (WGS) entry which is preliminary data.</text>
</comment>
<accession>A0A373FRA3</accession>
<dbReference type="EMBL" id="QURR01000002">
    <property type="protein sequence ID" value="RGE46678.1"/>
    <property type="molecule type" value="Genomic_DNA"/>
</dbReference>
<gene>
    <name evidence="1" type="ORF">DZC30_02580</name>
</gene>
<dbReference type="Proteomes" id="UP000261948">
    <property type="component" value="Unassembled WGS sequence"/>
</dbReference>
<evidence type="ECO:0000313" key="2">
    <source>
        <dbReference type="Proteomes" id="UP000261948"/>
    </source>
</evidence>
<evidence type="ECO:0000313" key="1">
    <source>
        <dbReference type="EMBL" id="RGE46678.1"/>
    </source>
</evidence>
<organism evidence="1 2">
    <name type="scientific">Comamonas testosteroni</name>
    <name type="common">Pseudomonas testosteroni</name>
    <dbReference type="NCBI Taxonomy" id="285"/>
    <lineage>
        <taxon>Bacteria</taxon>
        <taxon>Pseudomonadati</taxon>
        <taxon>Pseudomonadota</taxon>
        <taxon>Betaproteobacteria</taxon>
        <taxon>Burkholderiales</taxon>
        <taxon>Comamonadaceae</taxon>
        <taxon>Comamonas</taxon>
    </lineage>
</organism>